<organism evidence="5 6">
    <name type="scientific">Actinocatenispora thailandica</name>
    <dbReference type="NCBI Taxonomy" id="227318"/>
    <lineage>
        <taxon>Bacteria</taxon>
        <taxon>Bacillati</taxon>
        <taxon>Actinomycetota</taxon>
        <taxon>Actinomycetes</taxon>
        <taxon>Micromonosporales</taxon>
        <taxon>Micromonosporaceae</taxon>
        <taxon>Actinocatenispora</taxon>
    </lineage>
</organism>
<accession>A0A7R7DQD3</accession>
<dbReference type="PROSITE" id="PS50932">
    <property type="entry name" value="HTH_LACI_2"/>
    <property type="match status" value="1"/>
</dbReference>
<proteinExistence type="predicted"/>
<dbReference type="InterPro" id="IPR028082">
    <property type="entry name" value="Peripla_BP_I"/>
</dbReference>
<evidence type="ECO:0000256" key="3">
    <source>
        <dbReference type="ARBA" id="ARBA00023163"/>
    </source>
</evidence>
<dbReference type="InterPro" id="IPR010982">
    <property type="entry name" value="Lambda_DNA-bd_dom_sf"/>
</dbReference>
<dbReference type="InterPro" id="IPR000843">
    <property type="entry name" value="HTH_LacI"/>
</dbReference>
<keyword evidence="1" id="KW-0805">Transcription regulation</keyword>
<keyword evidence="3" id="KW-0804">Transcription</keyword>
<dbReference type="SUPFAM" id="SSF47413">
    <property type="entry name" value="lambda repressor-like DNA-binding domains"/>
    <property type="match status" value="1"/>
</dbReference>
<dbReference type="Pfam" id="PF00356">
    <property type="entry name" value="LacI"/>
    <property type="match status" value="1"/>
</dbReference>
<sequence>MTLSARPTLSQVADLAGVSVASVSRVLNGLPASPEMTTRVRAAVDSLGYTPDARARSLKVGRTEQLVLVVPDVGNPVYTGLMRAVAAVVKDAGYRLLLSTGNSEVAEEIAILDGLSSGYADGVIISPLRMTEPILQALQRLRHPAVVIGTPPAAVPVDAVQADSAAGVQLAMQHLVDTDRRRIAFVNGPVDTVPGSARQRGFDRADERLLAGAGRRYAAGAFTVDAGRQIAERVLDDRPDAVLCANDLLAFGVMRVAHSRGIRVPDELAVVGIDDTDLAAVVSPGLTSVNLGSGERGAAAARLLLDRIADPDRPAERVVVDPWLTVRESSTPAPQEGVR</sequence>
<dbReference type="RefSeq" id="WP_239156968.1">
    <property type="nucleotide sequence ID" value="NZ_AP023355.1"/>
</dbReference>
<keyword evidence="2" id="KW-0238">DNA-binding</keyword>
<dbReference type="GO" id="GO:0003700">
    <property type="term" value="F:DNA-binding transcription factor activity"/>
    <property type="evidence" value="ECO:0007669"/>
    <property type="project" value="TreeGrafter"/>
</dbReference>
<evidence type="ECO:0000259" key="4">
    <source>
        <dbReference type="PROSITE" id="PS50932"/>
    </source>
</evidence>
<dbReference type="PANTHER" id="PTHR30146:SF109">
    <property type="entry name" value="HTH-TYPE TRANSCRIPTIONAL REGULATOR GALS"/>
    <property type="match status" value="1"/>
</dbReference>
<dbReference type="PANTHER" id="PTHR30146">
    <property type="entry name" value="LACI-RELATED TRANSCRIPTIONAL REPRESSOR"/>
    <property type="match status" value="1"/>
</dbReference>
<dbReference type="SUPFAM" id="SSF53822">
    <property type="entry name" value="Periplasmic binding protein-like I"/>
    <property type="match status" value="1"/>
</dbReference>
<dbReference type="InterPro" id="IPR046335">
    <property type="entry name" value="LacI/GalR-like_sensor"/>
</dbReference>
<dbReference type="AlphaFoldDB" id="A0A7R7DQD3"/>
<dbReference type="EMBL" id="AP023355">
    <property type="protein sequence ID" value="BCJ35761.1"/>
    <property type="molecule type" value="Genomic_DNA"/>
</dbReference>
<dbReference type="Pfam" id="PF13377">
    <property type="entry name" value="Peripla_BP_3"/>
    <property type="match status" value="1"/>
</dbReference>
<dbReference type="Proteomes" id="UP000611640">
    <property type="component" value="Chromosome"/>
</dbReference>
<evidence type="ECO:0000256" key="1">
    <source>
        <dbReference type="ARBA" id="ARBA00023015"/>
    </source>
</evidence>
<evidence type="ECO:0000256" key="2">
    <source>
        <dbReference type="ARBA" id="ARBA00023125"/>
    </source>
</evidence>
<dbReference type="KEGG" id="atl:Athai_32640"/>
<dbReference type="GO" id="GO:0000976">
    <property type="term" value="F:transcription cis-regulatory region binding"/>
    <property type="evidence" value="ECO:0007669"/>
    <property type="project" value="TreeGrafter"/>
</dbReference>
<feature type="domain" description="HTH lacI-type" evidence="4">
    <location>
        <begin position="7"/>
        <end position="60"/>
    </location>
</feature>
<dbReference type="Gene3D" id="3.40.50.2300">
    <property type="match status" value="2"/>
</dbReference>
<dbReference type="CDD" id="cd01392">
    <property type="entry name" value="HTH_LacI"/>
    <property type="match status" value="1"/>
</dbReference>
<dbReference type="CDD" id="cd06267">
    <property type="entry name" value="PBP1_LacI_sugar_binding-like"/>
    <property type="match status" value="1"/>
</dbReference>
<keyword evidence="6" id="KW-1185">Reference proteome</keyword>
<dbReference type="Gene3D" id="1.10.260.40">
    <property type="entry name" value="lambda repressor-like DNA-binding domains"/>
    <property type="match status" value="1"/>
</dbReference>
<reference evidence="5 6" key="1">
    <citation type="submission" date="2020-08" db="EMBL/GenBank/DDBJ databases">
        <title>Whole genome shotgun sequence of Actinocatenispora thailandica NBRC 105041.</title>
        <authorList>
            <person name="Komaki H."/>
            <person name="Tamura T."/>
        </authorList>
    </citation>
    <scope>NUCLEOTIDE SEQUENCE [LARGE SCALE GENOMIC DNA]</scope>
    <source>
        <strain evidence="5 6">NBRC 105041</strain>
    </source>
</reference>
<protein>
    <submittedName>
        <fullName evidence="5">LacI family transcriptional regulator</fullName>
    </submittedName>
</protein>
<name>A0A7R7DQD3_9ACTN</name>
<dbReference type="SMART" id="SM00354">
    <property type="entry name" value="HTH_LACI"/>
    <property type="match status" value="1"/>
</dbReference>
<gene>
    <name evidence="5" type="ORF">Athai_32640</name>
</gene>
<evidence type="ECO:0000313" key="6">
    <source>
        <dbReference type="Proteomes" id="UP000611640"/>
    </source>
</evidence>
<evidence type="ECO:0000313" key="5">
    <source>
        <dbReference type="EMBL" id="BCJ35761.1"/>
    </source>
</evidence>